<dbReference type="AlphaFoldDB" id="A0A6A6RU28"/>
<protein>
    <submittedName>
        <fullName evidence="2">Uncharacterized protein</fullName>
    </submittedName>
</protein>
<evidence type="ECO:0000313" key="2">
    <source>
        <dbReference type="EMBL" id="KAF2637524.1"/>
    </source>
</evidence>
<reference evidence="2" key="1">
    <citation type="journal article" date="2020" name="Stud. Mycol.">
        <title>101 Dothideomycetes genomes: a test case for predicting lifestyles and emergence of pathogens.</title>
        <authorList>
            <person name="Haridas S."/>
            <person name="Albert R."/>
            <person name="Binder M."/>
            <person name="Bloem J."/>
            <person name="Labutti K."/>
            <person name="Salamov A."/>
            <person name="Andreopoulos B."/>
            <person name="Baker S."/>
            <person name="Barry K."/>
            <person name="Bills G."/>
            <person name="Bluhm B."/>
            <person name="Cannon C."/>
            <person name="Castanera R."/>
            <person name="Culley D."/>
            <person name="Daum C."/>
            <person name="Ezra D."/>
            <person name="Gonzalez J."/>
            <person name="Henrissat B."/>
            <person name="Kuo A."/>
            <person name="Liang C."/>
            <person name="Lipzen A."/>
            <person name="Lutzoni F."/>
            <person name="Magnuson J."/>
            <person name="Mondo S."/>
            <person name="Nolan M."/>
            <person name="Ohm R."/>
            <person name="Pangilinan J."/>
            <person name="Park H.-J."/>
            <person name="Ramirez L."/>
            <person name="Alfaro M."/>
            <person name="Sun H."/>
            <person name="Tritt A."/>
            <person name="Yoshinaga Y."/>
            <person name="Zwiers L.-H."/>
            <person name="Turgeon B."/>
            <person name="Goodwin S."/>
            <person name="Spatafora J."/>
            <person name="Crous P."/>
            <person name="Grigoriev I."/>
        </authorList>
    </citation>
    <scope>NUCLEOTIDE SEQUENCE</scope>
    <source>
        <strain evidence="2">CBS 473.64</strain>
    </source>
</reference>
<evidence type="ECO:0000256" key="1">
    <source>
        <dbReference type="SAM" id="MobiDB-lite"/>
    </source>
</evidence>
<dbReference type="Proteomes" id="UP000799753">
    <property type="component" value="Unassembled WGS sequence"/>
</dbReference>
<feature type="region of interest" description="Disordered" evidence="1">
    <location>
        <begin position="183"/>
        <end position="235"/>
    </location>
</feature>
<proteinExistence type="predicted"/>
<name>A0A6A6RU28_9PLEO</name>
<accession>A0A6A6RU28</accession>
<evidence type="ECO:0000313" key="3">
    <source>
        <dbReference type="Proteomes" id="UP000799753"/>
    </source>
</evidence>
<keyword evidence="3" id="KW-1185">Reference proteome</keyword>
<feature type="compositionally biased region" description="Polar residues" evidence="1">
    <location>
        <begin position="341"/>
        <end position="356"/>
    </location>
</feature>
<feature type="compositionally biased region" description="Pro residues" evidence="1">
    <location>
        <begin position="192"/>
        <end position="230"/>
    </location>
</feature>
<organism evidence="2 3">
    <name type="scientific">Massarina eburnea CBS 473.64</name>
    <dbReference type="NCBI Taxonomy" id="1395130"/>
    <lineage>
        <taxon>Eukaryota</taxon>
        <taxon>Fungi</taxon>
        <taxon>Dikarya</taxon>
        <taxon>Ascomycota</taxon>
        <taxon>Pezizomycotina</taxon>
        <taxon>Dothideomycetes</taxon>
        <taxon>Pleosporomycetidae</taxon>
        <taxon>Pleosporales</taxon>
        <taxon>Massarineae</taxon>
        <taxon>Massarinaceae</taxon>
        <taxon>Massarina</taxon>
    </lineage>
</organism>
<gene>
    <name evidence="2" type="ORF">P280DRAFT_521198</name>
</gene>
<sequence length="362" mass="40450">MASARSARPTCPTPSLTLTSESSYDDFNQLAIGTQVPAEILQKDTSLEFWKDTIELDNNPTRIQLSSYAAQALSEYRAATRRRGSFLVECFREDFNSWQVPQFNKVSRTIRQELLILLQERGIYPYNEDSDTQSNQLYGITQGRYKRGLQQAPRTKEQLAQRLAPATVTVSVQVPAQVPVRTEALPSLARTEPPPPLSSAREPPSPPPSSAREAPPPSSAREPPPPPPPLSGLLLEPAPLRTQLSCLQSLPTYPRTITCTKFAQGIGRRKDTYTGKAYGSRTKFKEERLERLTPPLYWKRRTNKPPAPLSSPSIERTLVRSLNDRFSSPSIERTLVRSLNDRSSPPSIERSSNDRSSPPPLC</sequence>
<feature type="region of interest" description="Disordered" evidence="1">
    <location>
        <begin position="333"/>
        <end position="362"/>
    </location>
</feature>
<dbReference type="EMBL" id="MU006793">
    <property type="protein sequence ID" value="KAF2637524.1"/>
    <property type="molecule type" value="Genomic_DNA"/>
</dbReference>